<feature type="compositionally biased region" description="Low complexity" evidence="4">
    <location>
        <begin position="1019"/>
        <end position="1029"/>
    </location>
</feature>
<evidence type="ECO:0008006" key="7">
    <source>
        <dbReference type="Google" id="ProtNLM"/>
    </source>
</evidence>
<protein>
    <recommendedName>
        <fullName evidence="7">DNA polymerase V</fullName>
    </recommendedName>
</protein>
<evidence type="ECO:0000256" key="4">
    <source>
        <dbReference type="SAM" id="MobiDB-lite"/>
    </source>
</evidence>
<keyword evidence="6" id="KW-1185">Reference proteome</keyword>
<dbReference type="InterPro" id="IPR007015">
    <property type="entry name" value="DNA_pol_V/MYBBP1A"/>
</dbReference>
<evidence type="ECO:0000313" key="6">
    <source>
        <dbReference type="Proteomes" id="UP001369815"/>
    </source>
</evidence>
<feature type="region of interest" description="Disordered" evidence="4">
    <location>
        <begin position="803"/>
        <end position="824"/>
    </location>
</feature>
<dbReference type="Pfam" id="PF04931">
    <property type="entry name" value="DNA_pol_phi"/>
    <property type="match status" value="1"/>
</dbReference>
<feature type="compositionally biased region" description="Acidic residues" evidence="4">
    <location>
        <begin position="813"/>
        <end position="824"/>
    </location>
</feature>
<dbReference type="InterPro" id="IPR016024">
    <property type="entry name" value="ARM-type_fold"/>
</dbReference>
<feature type="compositionally biased region" description="Polar residues" evidence="4">
    <location>
        <begin position="14"/>
        <end position="31"/>
    </location>
</feature>
<proteinExistence type="inferred from homology"/>
<dbReference type="PANTHER" id="PTHR13213">
    <property type="entry name" value="MYB-BINDING PROTEIN 1A FAMILY MEMBER"/>
    <property type="match status" value="1"/>
</dbReference>
<feature type="region of interest" description="Disordered" evidence="4">
    <location>
        <begin position="714"/>
        <end position="742"/>
    </location>
</feature>
<dbReference type="GO" id="GO:0006355">
    <property type="term" value="P:regulation of DNA-templated transcription"/>
    <property type="evidence" value="ECO:0007669"/>
    <property type="project" value="InterPro"/>
</dbReference>
<feature type="region of interest" description="Disordered" evidence="4">
    <location>
        <begin position="1"/>
        <end position="52"/>
    </location>
</feature>
<comment type="similarity">
    <text evidence="2">Belongs to the MYBBP1A family.</text>
</comment>
<organism evidence="5 6">
    <name type="scientific">Daldinia eschscholtzii</name>
    <dbReference type="NCBI Taxonomy" id="292717"/>
    <lineage>
        <taxon>Eukaryota</taxon>
        <taxon>Fungi</taxon>
        <taxon>Dikarya</taxon>
        <taxon>Ascomycota</taxon>
        <taxon>Pezizomycotina</taxon>
        <taxon>Sordariomycetes</taxon>
        <taxon>Xylariomycetidae</taxon>
        <taxon>Xylariales</taxon>
        <taxon>Hypoxylaceae</taxon>
        <taxon>Daldinia</taxon>
    </lineage>
</organism>
<evidence type="ECO:0000256" key="2">
    <source>
        <dbReference type="ARBA" id="ARBA00006809"/>
    </source>
</evidence>
<dbReference type="AlphaFoldDB" id="A0AAX6MMV3"/>
<feature type="compositionally biased region" description="Acidic residues" evidence="4">
    <location>
        <begin position="761"/>
        <end position="784"/>
    </location>
</feature>
<evidence type="ECO:0000313" key="5">
    <source>
        <dbReference type="EMBL" id="KAK6953965.1"/>
    </source>
</evidence>
<evidence type="ECO:0000256" key="3">
    <source>
        <dbReference type="ARBA" id="ARBA00023242"/>
    </source>
</evidence>
<dbReference type="SUPFAM" id="SSF48371">
    <property type="entry name" value="ARM repeat"/>
    <property type="match status" value="1"/>
</dbReference>
<feature type="region of interest" description="Disordered" evidence="4">
    <location>
        <begin position="1015"/>
        <end position="1037"/>
    </location>
</feature>
<gene>
    <name evidence="5" type="ORF">Daesc_003927</name>
</gene>
<keyword evidence="3" id="KW-0539">Nucleus</keyword>
<feature type="region of interest" description="Disordered" evidence="4">
    <location>
        <begin position="757"/>
        <end position="787"/>
    </location>
</feature>
<comment type="subcellular location">
    <subcellularLocation>
        <location evidence="1">Nucleus</location>
    </subcellularLocation>
</comment>
<comment type="caution">
    <text evidence="5">The sequence shown here is derived from an EMBL/GenBank/DDBJ whole genome shotgun (WGS) entry which is preliminary data.</text>
</comment>
<dbReference type="EMBL" id="JBANMG010000004">
    <property type="protein sequence ID" value="KAK6953965.1"/>
    <property type="molecule type" value="Genomic_DNA"/>
</dbReference>
<sequence length="1037" mass="114187">MAKRKRGVNKAGPNGSQPTQKRAKTEQTLSNGAEAPSLDLEKTPFTETLNGEARRREAKVYELLGSADSDERIAAADALVTGLLASSEAALERHLDNRLFRGLASSRNASRVGFSLVLAEILHQLFGPKNLAQSKYTGLTFDKVLNILVEKTTPSGNVPGQEERDCYFGRLFGLQCFVESKTLFDEEPRWLKVLDLLLKMADKKVWMRSHCGWVIVESLPQMGQNIAEATLQKLADIGLGKTAEGIGIWMKARTCFPNLKTPAKPWHDPMNPSVLSEVARVLKDNVAQDNGEDAAIAKAKQGGWSAQLHFVWDLILATFLSSETEGKQGKEQLRLFWTTVIDDGLFSKNASDAQKFRGFVIFQKFLQGFATGKPNFAKELFTRNLMKCLMNQAAKEDRYLHRAALKSLQSIEKAVQVSPELLIPVLNELIGKAGAYDFDQRTSTKTIENLLQWATPNNARSVLKLLRDPILVGENASEVEKLRQVYAGYVSKLATQAKPAPEPSSDNEGANVAELGVKELAACAYSVQPQFKPELSEKSRETFRRLLASTIGKVMRQRADAEYLCNAVISVEPTAVNMGDEIKAERDGALKAIRKLLKASKKSDSKNAGASVGLALLYAITILQLYDGAPDALSILQDLERCSEKMKSKEGGSSELLVEILLALVSRQSPMMRQISEQVFEAFTSQISSEALELLTEPLLAEENLKGYQALFENLEDDDVEMDDGEEPGSEDEAEDMDEDEMSEIGSDVEFVTLNGAEATADGEDDDEDDDEDEDEEEEDDQQGEADAKELADLDDALAKVLGSHRLDKDNEAESSDNDSDMTDSEMMALDDKLVEVFKQRAKNTGKKKEKKDAKESVIMFKHRVLDLITLYLKHEAANPLAFSLLLPLLEVVHSTTAKPLANKAVAAIENFSKAFKKARATGDKHDVDPTSQLALMREIHQQAAKDAAHAYGRAASTASLLVASSLVAASHAAGEHVSAINALYAETFTECQKGNLKLPGFFFTDWVNWGMGHAANAQQQQQQQQQQQKEGEEKES</sequence>
<dbReference type="GO" id="GO:0005730">
    <property type="term" value="C:nucleolus"/>
    <property type="evidence" value="ECO:0007669"/>
    <property type="project" value="InterPro"/>
</dbReference>
<name>A0AAX6MMV3_9PEZI</name>
<accession>A0AAX6MMV3</accession>
<evidence type="ECO:0000256" key="1">
    <source>
        <dbReference type="ARBA" id="ARBA00004123"/>
    </source>
</evidence>
<reference evidence="5 6" key="1">
    <citation type="journal article" date="2024" name="Front Chem Biol">
        <title>Unveiling the potential of Daldinia eschscholtzii MFLUCC 19-0629 through bioactivity and bioinformatics studies for enhanced sustainable agriculture production.</title>
        <authorList>
            <person name="Brooks S."/>
            <person name="Weaver J.A."/>
            <person name="Klomchit A."/>
            <person name="Alharthi S.A."/>
            <person name="Onlamun T."/>
            <person name="Nurani R."/>
            <person name="Vong T.K."/>
            <person name="Alberti F."/>
            <person name="Greco C."/>
        </authorList>
    </citation>
    <scope>NUCLEOTIDE SEQUENCE [LARGE SCALE GENOMIC DNA]</scope>
    <source>
        <strain evidence="5">MFLUCC 19-0629</strain>
    </source>
</reference>
<dbReference type="PANTHER" id="PTHR13213:SF2">
    <property type="entry name" value="MYB-BINDING PROTEIN 1A"/>
    <property type="match status" value="1"/>
</dbReference>
<dbReference type="GO" id="GO:0000182">
    <property type="term" value="F:rDNA binding"/>
    <property type="evidence" value="ECO:0007669"/>
    <property type="project" value="TreeGrafter"/>
</dbReference>
<dbReference type="Proteomes" id="UP001369815">
    <property type="component" value="Unassembled WGS sequence"/>
</dbReference>